<comment type="caution">
    <text evidence="2">The sequence shown here is derived from an EMBL/GenBank/DDBJ whole genome shotgun (WGS) entry which is preliminary data.</text>
</comment>
<dbReference type="EMBL" id="LXXM01000177">
    <property type="protein sequence ID" value="PZS91353.1"/>
    <property type="molecule type" value="Genomic_DNA"/>
</dbReference>
<gene>
    <name evidence="2" type="ORF">A7X83_08915</name>
</gene>
<dbReference type="PROSITE" id="PS51257">
    <property type="entry name" value="PROKAR_LIPOPROTEIN"/>
    <property type="match status" value="1"/>
</dbReference>
<accession>A0A2W6I7Q2</accession>
<keyword evidence="1" id="KW-0812">Transmembrane</keyword>
<keyword evidence="1" id="KW-1133">Transmembrane helix</keyword>
<sequence length="114" mass="12551">MPLIDRLLRWTTLPTSRRAFALLCSVLLLVLACNPDLLPLLSLVDALGLDVVVLLLAAQVTAVLPWLRERAGRWVRLAMRIAAGVLAGVIGGFLRQLMMLVLIRSGTYCAIYRV</sequence>
<evidence type="ECO:0000256" key="1">
    <source>
        <dbReference type="SAM" id="Phobius"/>
    </source>
</evidence>
<feature type="transmembrane region" description="Helical" evidence="1">
    <location>
        <begin position="48"/>
        <end position="67"/>
    </location>
</feature>
<feature type="transmembrane region" description="Helical" evidence="1">
    <location>
        <begin position="74"/>
        <end position="94"/>
    </location>
</feature>
<evidence type="ECO:0008006" key="4">
    <source>
        <dbReference type="Google" id="ProtNLM"/>
    </source>
</evidence>
<keyword evidence="1" id="KW-0472">Membrane</keyword>
<dbReference type="Proteomes" id="UP000249614">
    <property type="component" value="Unassembled WGS sequence"/>
</dbReference>
<protein>
    <recommendedName>
        <fullName evidence="4">Transmembrane protein</fullName>
    </recommendedName>
</protein>
<name>A0A2W6I7Q2_STEMA</name>
<dbReference type="RefSeq" id="WP_111112459.1">
    <property type="nucleotide sequence ID" value="NZ_LXXM01000177.1"/>
</dbReference>
<dbReference type="AlphaFoldDB" id="A0A2W6I7Q2"/>
<evidence type="ECO:0000313" key="2">
    <source>
        <dbReference type="EMBL" id="PZS91353.1"/>
    </source>
</evidence>
<reference evidence="2 3" key="1">
    <citation type="submission" date="2016-05" db="EMBL/GenBank/DDBJ databases">
        <authorList>
            <person name="Lavstsen T."/>
            <person name="Jespersen J.S."/>
        </authorList>
    </citation>
    <scope>NUCLEOTIDE SEQUENCE [LARGE SCALE GENOMIC DNA]</scope>
    <source>
        <strain evidence="2 3">SM-5815</strain>
    </source>
</reference>
<evidence type="ECO:0000313" key="3">
    <source>
        <dbReference type="Proteomes" id="UP000249614"/>
    </source>
</evidence>
<organism evidence="2 3">
    <name type="scientific">Stenotrophomonas maltophilia</name>
    <name type="common">Pseudomonas maltophilia</name>
    <name type="synonym">Xanthomonas maltophilia</name>
    <dbReference type="NCBI Taxonomy" id="40324"/>
    <lineage>
        <taxon>Bacteria</taxon>
        <taxon>Pseudomonadati</taxon>
        <taxon>Pseudomonadota</taxon>
        <taxon>Gammaproteobacteria</taxon>
        <taxon>Lysobacterales</taxon>
        <taxon>Lysobacteraceae</taxon>
        <taxon>Stenotrophomonas</taxon>
        <taxon>Stenotrophomonas maltophilia group</taxon>
    </lineage>
</organism>
<proteinExistence type="predicted"/>